<comment type="subcellular location">
    <subcellularLocation>
        <location evidence="2">Cell membrane</location>
        <topology evidence="2">Single-pass membrane protein</topology>
    </subcellularLocation>
</comment>
<comment type="similarity">
    <text evidence="3 10">Belongs to the FliL family.</text>
</comment>
<evidence type="ECO:0000256" key="3">
    <source>
        <dbReference type="ARBA" id="ARBA00008281"/>
    </source>
</evidence>
<evidence type="ECO:0000313" key="12">
    <source>
        <dbReference type="Proteomes" id="UP001596002"/>
    </source>
</evidence>
<keyword evidence="11" id="KW-0969">Cilium</keyword>
<keyword evidence="8 10" id="KW-1133">Transmembrane helix</keyword>
<keyword evidence="12" id="KW-1185">Reference proteome</keyword>
<dbReference type="Proteomes" id="UP001596002">
    <property type="component" value="Unassembled WGS sequence"/>
</dbReference>
<dbReference type="PANTHER" id="PTHR35091">
    <property type="entry name" value="FLAGELLAR PROTEIN FLIL"/>
    <property type="match status" value="1"/>
</dbReference>
<evidence type="ECO:0000256" key="2">
    <source>
        <dbReference type="ARBA" id="ARBA00004162"/>
    </source>
</evidence>
<keyword evidence="6 10" id="KW-0812">Transmembrane</keyword>
<name>A0ABV9Q4Q5_9BACL</name>
<evidence type="ECO:0000256" key="6">
    <source>
        <dbReference type="ARBA" id="ARBA00022692"/>
    </source>
</evidence>
<keyword evidence="11" id="KW-0282">Flagellum</keyword>
<keyword evidence="11" id="KW-0966">Cell projection</keyword>
<organism evidence="11 12">
    <name type="scientific">Effusibacillus consociatus</name>
    <dbReference type="NCBI Taxonomy" id="1117041"/>
    <lineage>
        <taxon>Bacteria</taxon>
        <taxon>Bacillati</taxon>
        <taxon>Bacillota</taxon>
        <taxon>Bacilli</taxon>
        <taxon>Bacillales</taxon>
        <taxon>Alicyclobacillaceae</taxon>
        <taxon>Effusibacillus</taxon>
    </lineage>
</organism>
<proteinExistence type="inferred from homology"/>
<gene>
    <name evidence="11" type="ORF">ACFO8Q_15715</name>
</gene>
<comment type="function">
    <text evidence="1 10">Controls the rotational direction of flagella during chemotaxis.</text>
</comment>
<sequence length="146" mass="16103">MFQNKLFNFALIIIISIAMLGVVAIVGFQYIGKSSEAAAKPKVVSTEELAKSQFVVDKITTNLSGSSLIQIGISLQADSTKTVEELGFLKVQAKDTINQILHSTTHVDIQNDKGYQQIRDRIKEGINKHLQKGKVVDVYITEIVVQ</sequence>
<evidence type="ECO:0000256" key="1">
    <source>
        <dbReference type="ARBA" id="ARBA00002254"/>
    </source>
</evidence>
<dbReference type="InterPro" id="IPR005503">
    <property type="entry name" value="FliL"/>
</dbReference>
<comment type="caution">
    <text evidence="11">The sequence shown here is derived from an EMBL/GenBank/DDBJ whole genome shotgun (WGS) entry which is preliminary data.</text>
</comment>
<evidence type="ECO:0000256" key="9">
    <source>
        <dbReference type="ARBA" id="ARBA00023136"/>
    </source>
</evidence>
<dbReference type="PANTHER" id="PTHR35091:SF2">
    <property type="entry name" value="FLAGELLAR PROTEIN FLIL"/>
    <property type="match status" value="1"/>
</dbReference>
<keyword evidence="9 10" id="KW-0472">Membrane</keyword>
<reference evidence="12" key="1">
    <citation type="journal article" date="2019" name="Int. J. Syst. Evol. Microbiol.">
        <title>The Global Catalogue of Microorganisms (GCM) 10K type strain sequencing project: providing services to taxonomists for standard genome sequencing and annotation.</title>
        <authorList>
            <consortium name="The Broad Institute Genomics Platform"/>
            <consortium name="The Broad Institute Genome Sequencing Center for Infectious Disease"/>
            <person name="Wu L."/>
            <person name="Ma J."/>
        </authorList>
    </citation>
    <scope>NUCLEOTIDE SEQUENCE [LARGE SCALE GENOMIC DNA]</scope>
    <source>
        <strain evidence="12">WYCCWR 12678</strain>
    </source>
</reference>
<dbReference type="Pfam" id="PF03748">
    <property type="entry name" value="FliL"/>
    <property type="match status" value="1"/>
</dbReference>
<evidence type="ECO:0000256" key="8">
    <source>
        <dbReference type="ARBA" id="ARBA00022989"/>
    </source>
</evidence>
<keyword evidence="4 10" id="KW-1003">Cell membrane</keyword>
<evidence type="ECO:0000256" key="5">
    <source>
        <dbReference type="ARBA" id="ARBA00022500"/>
    </source>
</evidence>
<evidence type="ECO:0000256" key="10">
    <source>
        <dbReference type="RuleBase" id="RU364125"/>
    </source>
</evidence>
<accession>A0ABV9Q4Q5</accession>
<dbReference type="RefSeq" id="WP_380026740.1">
    <property type="nucleotide sequence ID" value="NZ_JBHSHC010000112.1"/>
</dbReference>
<keyword evidence="5 10" id="KW-0145">Chemotaxis</keyword>
<evidence type="ECO:0000256" key="4">
    <source>
        <dbReference type="ARBA" id="ARBA00022475"/>
    </source>
</evidence>
<dbReference type="EMBL" id="JBHSHC010000112">
    <property type="protein sequence ID" value="MFC4768793.1"/>
    <property type="molecule type" value="Genomic_DNA"/>
</dbReference>
<protein>
    <recommendedName>
        <fullName evidence="10">Flagellar protein FliL</fullName>
    </recommendedName>
</protein>
<feature type="transmembrane region" description="Helical" evidence="10">
    <location>
        <begin position="6"/>
        <end position="32"/>
    </location>
</feature>
<evidence type="ECO:0000313" key="11">
    <source>
        <dbReference type="EMBL" id="MFC4768793.1"/>
    </source>
</evidence>
<keyword evidence="7 10" id="KW-0283">Flagellar rotation</keyword>
<evidence type="ECO:0000256" key="7">
    <source>
        <dbReference type="ARBA" id="ARBA00022779"/>
    </source>
</evidence>